<proteinExistence type="predicted"/>
<accession>A0A934RR94</accession>
<reference evidence="1" key="1">
    <citation type="submission" date="2021-01" db="EMBL/GenBank/DDBJ databases">
        <title>Modified the classification status of verrucomicrobia.</title>
        <authorList>
            <person name="Feng X."/>
        </authorList>
    </citation>
    <scope>NUCLEOTIDE SEQUENCE</scope>
    <source>
        <strain evidence="1">KCTC 12986</strain>
    </source>
</reference>
<dbReference type="AlphaFoldDB" id="A0A934RR94"/>
<keyword evidence="2" id="KW-1185">Reference proteome</keyword>
<organism evidence="1 2">
    <name type="scientific">Roseibacillus ishigakijimensis</name>
    <dbReference type="NCBI Taxonomy" id="454146"/>
    <lineage>
        <taxon>Bacteria</taxon>
        <taxon>Pseudomonadati</taxon>
        <taxon>Verrucomicrobiota</taxon>
        <taxon>Verrucomicrobiia</taxon>
        <taxon>Verrucomicrobiales</taxon>
        <taxon>Verrucomicrobiaceae</taxon>
        <taxon>Roseibacillus</taxon>
    </lineage>
</organism>
<protein>
    <submittedName>
        <fullName evidence="1">DUF1311 domain-containing protein</fullName>
    </submittedName>
</protein>
<evidence type="ECO:0000313" key="1">
    <source>
        <dbReference type="EMBL" id="MBK1832800.1"/>
    </source>
</evidence>
<evidence type="ECO:0000313" key="2">
    <source>
        <dbReference type="Proteomes" id="UP000604083"/>
    </source>
</evidence>
<dbReference type="Proteomes" id="UP000604083">
    <property type="component" value="Unassembled WGS sequence"/>
</dbReference>
<dbReference type="RefSeq" id="WP_200390236.1">
    <property type="nucleotide sequence ID" value="NZ_JAENIO010000003.1"/>
</dbReference>
<sequence>MIPQLSQPVFQPLAPLLAVGLFSLPLPLSAQQIVAGNERAASSAEAERRVMEATLAEILALVGEDSERGRLFLTAQNEWVQYVKEQAKADADGVSGEARYPQAYFQTMRELTRYRTRALEGCLSRLQAEQVGARGLASGESRLADQGDNNSVRDWKKEVGDEESAEAMIFYQAEVENVPGILAGQWRGEELWRGVFLADRGDAMVFYGGKMERGGVVFEAWQEGSRVGRGFVREEDGDLRGRFFDERRRESPVILRRLEPSNPVAHEVALTPYTGLLGTEELAVALEWHHTRFVRGEAAGRRVQGFNYSQGKLYLAEFAGEGEGPIVALWSLEKDAGASGTRWTGTRKAIGGPVGKVDFGR</sequence>
<dbReference type="EMBL" id="JAENIO010000003">
    <property type="protein sequence ID" value="MBK1832800.1"/>
    <property type="molecule type" value="Genomic_DNA"/>
</dbReference>
<gene>
    <name evidence="1" type="ORF">JIN78_01900</name>
</gene>
<dbReference type="Gene3D" id="1.20.1270.180">
    <property type="match status" value="1"/>
</dbReference>
<name>A0A934RR94_9BACT</name>
<comment type="caution">
    <text evidence="1">The sequence shown here is derived from an EMBL/GenBank/DDBJ whole genome shotgun (WGS) entry which is preliminary data.</text>
</comment>